<keyword evidence="1" id="KW-0812">Transmembrane</keyword>
<dbReference type="AlphaFoldDB" id="A0A933SC10"/>
<feature type="transmembrane region" description="Helical" evidence="1">
    <location>
        <begin position="92"/>
        <end position="109"/>
    </location>
</feature>
<feature type="transmembrane region" description="Helical" evidence="1">
    <location>
        <begin position="148"/>
        <end position="170"/>
    </location>
</feature>
<dbReference type="Proteomes" id="UP000696931">
    <property type="component" value="Unassembled WGS sequence"/>
</dbReference>
<feature type="transmembrane region" description="Helical" evidence="1">
    <location>
        <begin position="61"/>
        <end position="86"/>
    </location>
</feature>
<evidence type="ECO:0000313" key="3">
    <source>
        <dbReference type="Proteomes" id="UP000696931"/>
    </source>
</evidence>
<evidence type="ECO:0000256" key="1">
    <source>
        <dbReference type="SAM" id="Phobius"/>
    </source>
</evidence>
<comment type="caution">
    <text evidence="2">The sequence shown here is derived from an EMBL/GenBank/DDBJ whole genome shotgun (WGS) entry which is preliminary data.</text>
</comment>
<reference evidence="2" key="1">
    <citation type="submission" date="2020-07" db="EMBL/GenBank/DDBJ databases">
        <title>Huge and variable diversity of episymbiotic CPR bacteria and DPANN archaea in groundwater ecosystems.</title>
        <authorList>
            <person name="He C.Y."/>
            <person name="Keren R."/>
            <person name="Whittaker M."/>
            <person name="Farag I.F."/>
            <person name="Doudna J."/>
            <person name="Cate J.H.D."/>
            <person name="Banfield J.F."/>
        </authorList>
    </citation>
    <scope>NUCLEOTIDE SEQUENCE</scope>
    <source>
        <strain evidence="2">NC_groundwater_1813_Pr3_B-0.1um_71_17</strain>
    </source>
</reference>
<protein>
    <submittedName>
        <fullName evidence="2">Uncharacterized protein</fullName>
    </submittedName>
</protein>
<organism evidence="2 3">
    <name type="scientific">Eiseniibacteriota bacterium</name>
    <dbReference type="NCBI Taxonomy" id="2212470"/>
    <lineage>
        <taxon>Bacteria</taxon>
        <taxon>Candidatus Eiseniibacteriota</taxon>
    </lineage>
</organism>
<sequence length="212" mass="21610">MPITPEASPRARAVAPAGPLAGLPAVWAPVLLLLPLAAWIESARRLYAQAGAHTLPEGPPPAGIVALALALGVAAVLVECAFLRMVWAARGVRLPFAPLAFALGLLTVPESCAQAALAHVAPGSAAAVWLAPWVGYRALAGDAAGANGWSFAFAGAGLLTAARIAASAAVQSRLAGRRWREAALLVTVVWLLSHVLLAWLAELARGRALGPA</sequence>
<evidence type="ECO:0000313" key="2">
    <source>
        <dbReference type="EMBL" id="MBI5168485.1"/>
    </source>
</evidence>
<keyword evidence="1" id="KW-0472">Membrane</keyword>
<keyword evidence="1" id="KW-1133">Transmembrane helix</keyword>
<name>A0A933SC10_UNCEI</name>
<accession>A0A933SC10</accession>
<feature type="transmembrane region" description="Helical" evidence="1">
    <location>
        <begin position="20"/>
        <end position="40"/>
    </location>
</feature>
<dbReference type="EMBL" id="JACRIW010000025">
    <property type="protein sequence ID" value="MBI5168485.1"/>
    <property type="molecule type" value="Genomic_DNA"/>
</dbReference>
<gene>
    <name evidence="2" type="ORF">HZA61_03255</name>
</gene>
<proteinExistence type="predicted"/>
<feature type="transmembrane region" description="Helical" evidence="1">
    <location>
        <begin position="182"/>
        <end position="201"/>
    </location>
</feature>